<accession>A0A4Y8RJ41</accession>
<dbReference type="Pfam" id="PF01266">
    <property type="entry name" value="DAO"/>
    <property type="match status" value="1"/>
</dbReference>
<dbReference type="SUPFAM" id="SSF54373">
    <property type="entry name" value="FAD-linked reductases, C-terminal domain"/>
    <property type="match status" value="1"/>
</dbReference>
<keyword evidence="11" id="KW-1185">Reference proteome</keyword>
<evidence type="ECO:0000313" key="11">
    <source>
        <dbReference type="Proteomes" id="UP000298179"/>
    </source>
</evidence>
<protein>
    <recommendedName>
        <fullName evidence="7">D-amino-acid oxidase</fullName>
        <ecNumber evidence="6">1.4.3.3</ecNumber>
    </recommendedName>
</protein>
<comment type="catalytic activity">
    <reaction evidence="8">
        <text>a D-alpha-amino acid + O2 + H2O = a 2-oxocarboxylate + H2O2 + NH4(+)</text>
        <dbReference type="Rhea" id="RHEA:21816"/>
        <dbReference type="ChEBI" id="CHEBI:15377"/>
        <dbReference type="ChEBI" id="CHEBI:15379"/>
        <dbReference type="ChEBI" id="CHEBI:16240"/>
        <dbReference type="ChEBI" id="CHEBI:28938"/>
        <dbReference type="ChEBI" id="CHEBI:35179"/>
        <dbReference type="ChEBI" id="CHEBI:59871"/>
        <dbReference type="EC" id="1.4.3.3"/>
    </reaction>
    <physiologicalReaction direction="left-to-right" evidence="8">
        <dbReference type="Rhea" id="RHEA:21817"/>
    </physiologicalReaction>
</comment>
<comment type="caution">
    <text evidence="10">The sequence shown here is derived from an EMBL/GenBank/DDBJ whole genome shotgun (WGS) entry which is preliminary data.</text>
</comment>
<dbReference type="RefSeq" id="WP_134762115.1">
    <property type="nucleotide sequence ID" value="NZ_SOZD01000003.1"/>
</dbReference>
<dbReference type="InterPro" id="IPR023209">
    <property type="entry name" value="DAO"/>
</dbReference>
<dbReference type="PANTHER" id="PTHR11530:SF11">
    <property type="entry name" value="D-ASPARTATE OXIDASE"/>
    <property type="match status" value="1"/>
</dbReference>
<evidence type="ECO:0000256" key="5">
    <source>
        <dbReference type="ARBA" id="ARBA00023002"/>
    </source>
</evidence>
<dbReference type="PANTHER" id="PTHR11530">
    <property type="entry name" value="D-AMINO ACID OXIDASE"/>
    <property type="match status" value="1"/>
</dbReference>
<dbReference type="Gene3D" id="3.50.50.60">
    <property type="entry name" value="FAD/NAD(P)-binding domain"/>
    <property type="match status" value="1"/>
</dbReference>
<proteinExistence type="inferred from homology"/>
<evidence type="ECO:0000256" key="1">
    <source>
        <dbReference type="ARBA" id="ARBA00001974"/>
    </source>
</evidence>
<evidence type="ECO:0000256" key="3">
    <source>
        <dbReference type="ARBA" id="ARBA00022630"/>
    </source>
</evidence>
<dbReference type="OrthoDB" id="9790035at2"/>
<comment type="similarity">
    <text evidence="2">Belongs to the DAMOX/DASOX family.</text>
</comment>
<gene>
    <name evidence="10" type="ORF">E3C22_11240</name>
</gene>
<dbReference type="InterPro" id="IPR036188">
    <property type="entry name" value="FAD/NAD-bd_sf"/>
</dbReference>
<evidence type="ECO:0000256" key="2">
    <source>
        <dbReference type="ARBA" id="ARBA00006730"/>
    </source>
</evidence>
<feature type="domain" description="FAD dependent oxidoreductase" evidence="9">
    <location>
        <begin position="3"/>
        <end position="311"/>
    </location>
</feature>
<evidence type="ECO:0000256" key="6">
    <source>
        <dbReference type="ARBA" id="ARBA00039101"/>
    </source>
</evidence>
<keyword evidence="5" id="KW-0560">Oxidoreductase</keyword>
<evidence type="ECO:0000259" key="9">
    <source>
        <dbReference type="Pfam" id="PF01266"/>
    </source>
</evidence>
<evidence type="ECO:0000256" key="7">
    <source>
        <dbReference type="ARBA" id="ARBA00039751"/>
    </source>
</evidence>
<keyword evidence="4" id="KW-0274">FAD</keyword>
<dbReference type="Proteomes" id="UP000298179">
    <property type="component" value="Unassembled WGS sequence"/>
</dbReference>
<comment type="cofactor">
    <cofactor evidence="1">
        <name>FAD</name>
        <dbReference type="ChEBI" id="CHEBI:57692"/>
    </cofactor>
</comment>
<dbReference type="EC" id="1.4.3.3" evidence="6"/>
<reference evidence="10 11" key="1">
    <citation type="submission" date="2019-03" db="EMBL/GenBank/DDBJ databases">
        <title>Jiella endophytica sp. nov., a novel endophytic bacterium isolated from root of Ficus microcarpa Linn. f.</title>
        <authorList>
            <person name="Tuo L."/>
        </authorList>
    </citation>
    <scope>NUCLEOTIDE SEQUENCE [LARGE SCALE GENOMIC DNA]</scope>
    <source>
        <strain evidence="10 11">CBS5Q-3</strain>
    </source>
</reference>
<sequence>MEITVIGAGVAGLVTAVTLAERGAAVTLHERSGNLGDNAASWLAGGMLAPYCEAESADPGVVAPGLAAIDWWAERVPGVTRKGTLVVASGRDVGEVSRFARRSGGGLPLDGAGIAALEPNLAGRFHRGLHFAAEAHLDPRIALAALVHRLEGLGGKIRFGSALDPETAPGDTVIDCRGIASDAPGLRSVRGEMLILRTGDIRLSRPIRLLHPRMPVYIVPRGEGLFMIGATMIESSDAGGVRLRSAVELMNAAYALHPAFAEAEVVEMKAGRRPALADNLPKVTRRGRIVSVSGLYRHGFLLSPDCAAKAANIILGNTKREEIAA</sequence>
<dbReference type="GO" id="GO:0071949">
    <property type="term" value="F:FAD binding"/>
    <property type="evidence" value="ECO:0007669"/>
    <property type="project" value="InterPro"/>
</dbReference>
<evidence type="ECO:0000313" key="10">
    <source>
        <dbReference type="EMBL" id="TFF23014.1"/>
    </source>
</evidence>
<evidence type="ECO:0000256" key="4">
    <source>
        <dbReference type="ARBA" id="ARBA00022827"/>
    </source>
</evidence>
<name>A0A4Y8RJ41_9HYPH</name>
<dbReference type="AlphaFoldDB" id="A0A4Y8RJ41"/>
<keyword evidence="3" id="KW-0285">Flavoprotein</keyword>
<dbReference type="EMBL" id="SOZD01000003">
    <property type="protein sequence ID" value="TFF23014.1"/>
    <property type="molecule type" value="Genomic_DNA"/>
</dbReference>
<dbReference type="InterPro" id="IPR006076">
    <property type="entry name" value="FAD-dep_OxRdtase"/>
</dbReference>
<dbReference type="PRINTS" id="PR00411">
    <property type="entry name" value="PNDRDTASEI"/>
</dbReference>
<dbReference type="Gene3D" id="3.30.9.10">
    <property type="entry name" value="D-Amino Acid Oxidase, subunit A, domain 2"/>
    <property type="match status" value="1"/>
</dbReference>
<organism evidence="10 11">
    <name type="scientific">Jiella endophytica</name>
    <dbReference type="NCBI Taxonomy" id="2558362"/>
    <lineage>
        <taxon>Bacteria</taxon>
        <taxon>Pseudomonadati</taxon>
        <taxon>Pseudomonadota</taxon>
        <taxon>Alphaproteobacteria</taxon>
        <taxon>Hyphomicrobiales</taxon>
        <taxon>Aurantimonadaceae</taxon>
        <taxon>Jiella</taxon>
    </lineage>
</organism>
<dbReference type="SUPFAM" id="SSF51971">
    <property type="entry name" value="Nucleotide-binding domain"/>
    <property type="match status" value="1"/>
</dbReference>
<evidence type="ECO:0000256" key="8">
    <source>
        <dbReference type="ARBA" id="ARBA00049547"/>
    </source>
</evidence>
<dbReference type="GO" id="GO:0003884">
    <property type="term" value="F:D-amino-acid oxidase activity"/>
    <property type="evidence" value="ECO:0007669"/>
    <property type="project" value="UniProtKB-EC"/>
</dbReference>
<dbReference type="GO" id="GO:0046416">
    <property type="term" value="P:D-amino acid metabolic process"/>
    <property type="evidence" value="ECO:0007669"/>
    <property type="project" value="InterPro"/>
</dbReference>